<feature type="transmembrane region" description="Helical" evidence="1">
    <location>
        <begin position="195"/>
        <end position="213"/>
    </location>
</feature>
<dbReference type="PANTHER" id="PTHR23028">
    <property type="entry name" value="ACETYLTRANSFERASE"/>
    <property type="match status" value="1"/>
</dbReference>
<accession>A0ABR8S157</accession>
<feature type="transmembrane region" description="Helical" evidence="1">
    <location>
        <begin position="22"/>
        <end position="42"/>
    </location>
</feature>
<feature type="transmembrane region" description="Helical" evidence="1">
    <location>
        <begin position="244"/>
        <end position="262"/>
    </location>
</feature>
<evidence type="ECO:0000259" key="3">
    <source>
        <dbReference type="Pfam" id="PF19040"/>
    </source>
</evidence>
<feature type="transmembrane region" description="Helical" evidence="1">
    <location>
        <begin position="63"/>
        <end position="83"/>
    </location>
</feature>
<evidence type="ECO:0000313" key="4">
    <source>
        <dbReference type="EMBL" id="MBD7957220.1"/>
    </source>
</evidence>
<protein>
    <submittedName>
        <fullName evidence="4">Acyltransferase</fullName>
    </submittedName>
</protein>
<feature type="transmembrane region" description="Helical" evidence="1">
    <location>
        <begin position="161"/>
        <end position="183"/>
    </location>
</feature>
<dbReference type="EMBL" id="JACSQP010000003">
    <property type="protein sequence ID" value="MBD7957220.1"/>
    <property type="molecule type" value="Genomic_DNA"/>
</dbReference>
<keyword evidence="4" id="KW-0808">Transferase</keyword>
<keyword evidence="1" id="KW-1133">Transmembrane helix</keyword>
<dbReference type="Pfam" id="PF01757">
    <property type="entry name" value="Acyl_transf_3"/>
    <property type="match status" value="1"/>
</dbReference>
<name>A0ABR8S157_9MICO</name>
<feature type="transmembrane region" description="Helical" evidence="1">
    <location>
        <begin position="283"/>
        <end position="304"/>
    </location>
</feature>
<evidence type="ECO:0000313" key="5">
    <source>
        <dbReference type="Proteomes" id="UP000648352"/>
    </source>
</evidence>
<evidence type="ECO:0000256" key="1">
    <source>
        <dbReference type="SAM" id="Phobius"/>
    </source>
</evidence>
<feature type="transmembrane region" description="Helical" evidence="1">
    <location>
        <begin position="128"/>
        <end position="149"/>
    </location>
</feature>
<organism evidence="4 5">
    <name type="scientific">Microbacterium pullorum</name>
    <dbReference type="NCBI Taxonomy" id="2762236"/>
    <lineage>
        <taxon>Bacteria</taxon>
        <taxon>Bacillati</taxon>
        <taxon>Actinomycetota</taxon>
        <taxon>Actinomycetes</taxon>
        <taxon>Micrococcales</taxon>
        <taxon>Microbacteriaceae</taxon>
        <taxon>Microbacterium</taxon>
    </lineage>
</organism>
<comment type="caution">
    <text evidence="4">The sequence shown here is derived from an EMBL/GenBank/DDBJ whole genome shotgun (WGS) entry which is preliminary data.</text>
</comment>
<proteinExistence type="predicted"/>
<dbReference type="GO" id="GO:0016746">
    <property type="term" value="F:acyltransferase activity"/>
    <property type="evidence" value="ECO:0007669"/>
    <property type="project" value="UniProtKB-KW"/>
</dbReference>
<reference evidence="4 5" key="1">
    <citation type="submission" date="2020-08" db="EMBL/GenBank/DDBJ databases">
        <title>A Genomic Blueprint of the Chicken Gut Microbiome.</title>
        <authorList>
            <person name="Gilroy R."/>
            <person name="Ravi A."/>
            <person name="Getino M."/>
            <person name="Pursley I."/>
            <person name="Horton D.L."/>
            <person name="Alikhan N.-F."/>
            <person name="Baker D."/>
            <person name="Gharbi K."/>
            <person name="Hall N."/>
            <person name="Watson M."/>
            <person name="Adriaenssens E.M."/>
            <person name="Foster-Nyarko E."/>
            <person name="Jarju S."/>
            <person name="Secka A."/>
            <person name="Antonio M."/>
            <person name="Oren A."/>
            <person name="Chaudhuri R."/>
            <person name="La Ragione R.M."/>
            <person name="Hildebrand F."/>
            <person name="Pallen M.J."/>
        </authorList>
    </citation>
    <scope>NUCLEOTIDE SEQUENCE [LARGE SCALE GENOMIC DNA]</scope>
    <source>
        <strain evidence="4 5">Sa4CUA7</strain>
    </source>
</reference>
<evidence type="ECO:0000259" key="2">
    <source>
        <dbReference type="Pfam" id="PF01757"/>
    </source>
</evidence>
<dbReference type="InterPro" id="IPR050879">
    <property type="entry name" value="Acyltransferase_3"/>
</dbReference>
<dbReference type="InterPro" id="IPR002656">
    <property type="entry name" value="Acyl_transf_3_dom"/>
</dbReference>
<dbReference type="RefSeq" id="WP_191718401.1">
    <property type="nucleotide sequence ID" value="NZ_JACSQP010000003.1"/>
</dbReference>
<keyword evidence="1" id="KW-0472">Membrane</keyword>
<gene>
    <name evidence="4" type="ORF">H9651_06190</name>
</gene>
<sequence>MDGLRALAIALVVVYHVWTTRVSGGVDVFLMISAYFLTASFIRRAESGAPLRLGTYWLGRFRRLLPAAAATLVGVLALVWAFFPSAQWPDLRRQVWASLLYVENWDLAASAVDYYARDTVLPSPLQHFWSLSVQGQVFLLWPLLILLCLAVARRLSASPRAALVVLFAAVFVGSLTYSVITTATNQTFAYFDTFARLWEFALGSLLALLAPWLKLPDIVAAALGWLGLAALVLCGVVLDVQGGFPGYLALWPTLAAAAIIVAGDAAPLSGPARLLSTRPLQRLSGVAYALYLVHWPVLITYMLITESTEVGLLPGAGIVALSLLLASLITRGVERPVARALADAPLRRAAVAIAVCVAVVALPLTSWQIVETVRANALSAQPNPGAAVLYDPPAPEPAADAPLLPLGTDVGAEWVALDGECTGALAPTADALDGSCLATDVADPQRTVLVAGDSHAQQWMGALEPLAKEEGWRIVALLKAGCALAEDEAPIPGVEGCENWREAVVQYAADLRPDLVVLMGTKSVPDSDDERMLRGLDRTIERLRDSGAAVLALRDNPRFDDDMFLCVEEHGRDSPACVRDLADVMAPVNPASRVADEHVAVADLTGYLCPDGACPAVIGGVVVYLDDNHLTRSYAQTLAPRLREEIARLTGW</sequence>
<dbReference type="PANTHER" id="PTHR23028:SF53">
    <property type="entry name" value="ACYL_TRANSF_3 DOMAIN-CONTAINING PROTEIN"/>
    <property type="match status" value="1"/>
</dbReference>
<keyword evidence="5" id="KW-1185">Reference proteome</keyword>
<keyword evidence="4" id="KW-0012">Acyltransferase</keyword>
<dbReference type="Proteomes" id="UP000648352">
    <property type="component" value="Unassembled WGS sequence"/>
</dbReference>
<feature type="transmembrane region" description="Helical" evidence="1">
    <location>
        <begin position="349"/>
        <end position="370"/>
    </location>
</feature>
<feature type="domain" description="Acyltransferase 3" evidence="2">
    <location>
        <begin position="1"/>
        <end position="330"/>
    </location>
</feature>
<feature type="transmembrane region" description="Helical" evidence="1">
    <location>
        <begin position="310"/>
        <end position="329"/>
    </location>
</feature>
<dbReference type="Pfam" id="PF19040">
    <property type="entry name" value="SGNH"/>
    <property type="match status" value="1"/>
</dbReference>
<dbReference type="InterPro" id="IPR043968">
    <property type="entry name" value="SGNH"/>
</dbReference>
<feature type="transmembrane region" description="Helical" evidence="1">
    <location>
        <begin position="218"/>
        <end position="238"/>
    </location>
</feature>
<keyword evidence="1" id="KW-0812">Transmembrane</keyword>
<feature type="domain" description="SGNH" evidence="3">
    <location>
        <begin position="434"/>
        <end position="643"/>
    </location>
</feature>